<feature type="compositionally biased region" description="Low complexity" evidence="1">
    <location>
        <begin position="190"/>
        <end position="217"/>
    </location>
</feature>
<proteinExistence type="predicted"/>
<accession>A0ABR9C6H8</accession>
<evidence type="ECO:0000256" key="1">
    <source>
        <dbReference type="SAM" id="MobiDB-lite"/>
    </source>
</evidence>
<feature type="region of interest" description="Disordered" evidence="1">
    <location>
        <begin position="1"/>
        <end position="23"/>
    </location>
</feature>
<feature type="region of interest" description="Disordered" evidence="1">
    <location>
        <begin position="164"/>
        <end position="421"/>
    </location>
</feature>
<keyword evidence="4" id="KW-1185">Reference proteome</keyword>
<feature type="compositionally biased region" description="Low complexity" evidence="1">
    <location>
        <begin position="300"/>
        <end position="312"/>
    </location>
</feature>
<dbReference type="RefSeq" id="WP_192107732.1">
    <property type="nucleotide sequence ID" value="NZ_JACYXJ010000002.1"/>
</dbReference>
<dbReference type="InterPro" id="IPR021136">
    <property type="entry name" value="Flagellar_hook_control-like_C"/>
</dbReference>
<feature type="compositionally biased region" description="Low complexity" evidence="1">
    <location>
        <begin position="321"/>
        <end position="356"/>
    </location>
</feature>
<keyword evidence="3" id="KW-0966">Cell projection</keyword>
<keyword evidence="3" id="KW-0969">Cilium</keyword>
<evidence type="ECO:0000259" key="2">
    <source>
        <dbReference type="Pfam" id="PF02120"/>
    </source>
</evidence>
<evidence type="ECO:0000313" key="3">
    <source>
        <dbReference type="EMBL" id="MBD8875534.1"/>
    </source>
</evidence>
<protein>
    <submittedName>
        <fullName evidence="3">Flagellar hook-length control protein FliK</fullName>
    </submittedName>
</protein>
<feature type="compositionally biased region" description="Low complexity" evidence="1">
    <location>
        <begin position="226"/>
        <end position="241"/>
    </location>
</feature>
<dbReference type="EMBL" id="JACYXJ010000002">
    <property type="protein sequence ID" value="MBD8875534.1"/>
    <property type="molecule type" value="Genomic_DNA"/>
</dbReference>
<sequence length="817" mass="79510">MVGHIAALQTSGTASSGGTTLKLEPGTEVQAKVVESRPDNVLRLAVGKETIEVKASAPLPKGTEVTVKVSGDAKQPQIQITPSVQSSGNGAPQSAAAPRTAPSPASVPPAKTTGQVPDAARPQASPPPLTAQVPAQGVPAQGARPIQVPLLNVNLQGAANDASISNQVSKGPGSPPGQVAGTPVAGGLTSGAASTSSAPGSQAPSPAQTPAPGGATSVTGAPPQPSANAAAATPSGASPIPTHQTAAQNPVTGAPSTPATAPVNGASALPSGGGHTSPSVPTTSSVPTPAGSAQQGLPNGAAVSSGAAQVSSTPSGAPQTGALPSSAQAAPPTPGAGAQAVSASPTGTAPASPAGGVISGQAPTTASPTGQSPQVGGAAPAANPATAQAGPATAQVPAGSTAPPLAGSSVPQGASPVTSTAGVRAQAGLASAPAQSVAMPGNASVNSGAPAVPTGTVASGTSSAMKIPAQIAGKIETAYPQSFSGGVSTGATATGRPPIAQPLAEIAAKLTPALESQQASLSGVFGQISSLSAASSVGKVSLPEPLQRVMQQILGMRLGNGGAPGGTDVANAVRTSGLLAENSQAGGAKTGAGDLKVLLGQMRGLLEGLGVKSLPAKPLTQPPLPSVRNMPAGQAQIAAAASTDALEEGEDPKILLTRLMRETDSALSRIRLTQMVSRGLGGDEPTTQQASQARPMDVVMDLPLAVGQETAVLQMQIGRDPEHDSGEDGEDKAWRLRFGLDLTATGPLEAAVSLRGGGTFVSLWVEREDTHRNLGAQHETIEAAFADAGLDLQELRLIRGLPIRAKSAAGARVDRQS</sequence>
<dbReference type="Pfam" id="PF02120">
    <property type="entry name" value="Flg_hook"/>
    <property type="match status" value="1"/>
</dbReference>
<name>A0ABR9C6H8_9HYPH</name>
<feature type="compositionally biased region" description="Low complexity" evidence="1">
    <location>
        <begin position="276"/>
        <end position="293"/>
    </location>
</feature>
<dbReference type="Proteomes" id="UP000615687">
    <property type="component" value="Unassembled WGS sequence"/>
</dbReference>
<evidence type="ECO:0000313" key="4">
    <source>
        <dbReference type="Proteomes" id="UP000615687"/>
    </source>
</evidence>
<feature type="region of interest" description="Disordered" evidence="1">
    <location>
        <begin position="67"/>
        <end position="138"/>
    </location>
</feature>
<feature type="domain" description="Flagellar hook-length control protein-like C-terminal" evidence="2">
    <location>
        <begin position="731"/>
        <end position="795"/>
    </location>
</feature>
<feature type="compositionally biased region" description="Low complexity" evidence="1">
    <location>
        <begin position="91"/>
        <end position="110"/>
    </location>
</feature>
<feature type="compositionally biased region" description="Polar residues" evidence="1">
    <location>
        <begin position="361"/>
        <end position="372"/>
    </location>
</feature>
<keyword evidence="3" id="KW-0282">Flagellum</keyword>
<comment type="caution">
    <text evidence="3">The sequence shown here is derived from an EMBL/GenBank/DDBJ whole genome shotgun (WGS) entry which is preliminary data.</text>
</comment>
<feature type="compositionally biased region" description="Polar residues" evidence="1">
    <location>
        <begin position="409"/>
        <end position="421"/>
    </location>
</feature>
<organism evidence="3 4">
    <name type="scientific">Roseibium polysiphoniae</name>
    <dbReference type="NCBI Taxonomy" id="2571221"/>
    <lineage>
        <taxon>Bacteria</taxon>
        <taxon>Pseudomonadati</taxon>
        <taxon>Pseudomonadota</taxon>
        <taxon>Alphaproteobacteria</taxon>
        <taxon>Hyphomicrobiales</taxon>
        <taxon>Stappiaceae</taxon>
        <taxon>Roseibium</taxon>
    </lineage>
</organism>
<gene>
    <name evidence="3" type="ORF">IG617_04440</name>
</gene>
<feature type="compositionally biased region" description="Low complexity" evidence="1">
    <location>
        <begin position="373"/>
        <end position="399"/>
    </location>
</feature>
<feature type="compositionally biased region" description="Polar residues" evidence="1">
    <location>
        <begin position="76"/>
        <end position="90"/>
    </location>
</feature>
<reference evidence="3 4" key="1">
    <citation type="submission" date="2020-09" db="EMBL/GenBank/DDBJ databases">
        <title>The genome sequence of type strain Labrenzia polysiphoniae KACC 19711.</title>
        <authorList>
            <person name="Liu Y."/>
        </authorList>
    </citation>
    <scope>NUCLEOTIDE SEQUENCE [LARGE SCALE GENOMIC DNA]</scope>
    <source>
        <strain evidence="3 4">KACC 19711</strain>
    </source>
</reference>
<feature type="compositionally biased region" description="Polar residues" evidence="1">
    <location>
        <begin position="242"/>
        <end position="259"/>
    </location>
</feature>